<evidence type="ECO:0000256" key="1">
    <source>
        <dbReference type="SAM" id="Coils"/>
    </source>
</evidence>
<feature type="region of interest" description="Disordered" evidence="2">
    <location>
        <begin position="1"/>
        <end position="100"/>
    </location>
</feature>
<feature type="compositionally biased region" description="Basic residues" evidence="2">
    <location>
        <begin position="20"/>
        <end position="30"/>
    </location>
</feature>
<keyword evidence="4" id="KW-1185">Reference proteome</keyword>
<dbReference type="EMBL" id="SGPM01000123">
    <property type="protein sequence ID" value="THH29459.1"/>
    <property type="molecule type" value="Genomic_DNA"/>
</dbReference>
<feature type="region of interest" description="Disordered" evidence="2">
    <location>
        <begin position="562"/>
        <end position="627"/>
    </location>
</feature>
<feature type="compositionally biased region" description="Basic and acidic residues" evidence="2">
    <location>
        <begin position="59"/>
        <end position="69"/>
    </location>
</feature>
<reference evidence="3 4" key="1">
    <citation type="submission" date="2019-02" db="EMBL/GenBank/DDBJ databases">
        <title>Genome sequencing of the rare red list fungi Antrodiella citrinella (Flaviporus citrinellus).</title>
        <authorList>
            <person name="Buettner E."/>
            <person name="Kellner H."/>
        </authorList>
    </citation>
    <scope>NUCLEOTIDE SEQUENCE [LARGE SCALE GENOMIC DNA]</scope>
    <source>
        <strain evidence="3 4">DSM 108506</strain>
    </source>
</reference>
<feature type="compositionally biased region" description="Basic and acidic residues" evidence="2">
    <location>
        <begin position="121"/>
        <end position="132"/>
    </location>
</feature>
<feature type="compositionally biased region" description="Basic and acidic residues" evidence="2">
    <location>
        <begin position="738"/>
        <end position="758"/>
    </location>
</feature>
<evidence type="ECO:0000313" key="4">
    <source>
        <dbReference type="Proteomes" id="UP000308730"/>
    </source>
</evidence>
<gene>
    <name evidence="3" type="ORF">EUX98_g4729</name>
</gene>
<feature type="region of interest" description="Disordered" evidence="2">
    <location>
        <begin position="824"/>
        <end position="854"/>
    </location>
</feature>
<dbReference type="Proteomes" id="UP000308730">
    <property type="component" value="Unassembled WGS sequence"/>
</dbReference>
<feature type="compositionally biased region" description="Low complexity" evidence="2">
    <location>
        <begin position="153"/>
        <end position="163"/>
    </location>
</feature>
<organism evidence="3 4">
    <name type="scientific">Antrodiella citrinella</name>
    <dbReference type="NCBI Taxonomy" id="2447956"/>
    <lineage>
        <taxon>Eukaryota</taxon>
        <taxon>Fungi</taxon>
        <taxon>Dikarya</taxon>
        <taxon>Basidiomycota</taxon>
        <taxon>Agaricomycotina</taxon>
        <taxon>Agaricomycetes</taxon>
        <taxon>Polyporales</taxon>
        <taxon>Steccherinaceae</taxon>
        <taxon>Antrodiella</taxon>
    </lineage>
</organism>
<feature type="compositionally biased region" description="Acidic residues" evidence="2">
    <location>
        <begin position="34"/>
        <end position="45"/>
    </location>
</feature>
<evidence type="ECO:0000313" key="3">
    <source>
        <dbReference type="EMBL" id="THH29459.1"/>
    </source>
</evidence>
<evidence type="ECO:0000256" key="2">
    <source>
        <dbReference type="SAM" id="MobiDB-lite"/>
    </source>
</evidence>
<feature type="compositionally biased region" description="Basic and acidic residues" evidence="2">
    <location>
        <begin position="220"/>
        <end position="238"/>
    </location>
</feature>
<feature type="compositionally biased region" description="Acidic residues" evidence="2">
    <location>
        <begin position="605"/>
        <end position="615"/>
    </location>
</feature>
<dbReference type="AlphaFoldDB" id="A0A4S4MTG1"/>
<accession>A0A4S4MTG1</accession>
<comment type="caution">
    <text evidence="3">The sequence shown here is derived from an EMBL/GenBank/DDBJ whole genome shotgun (WGS) entry which is preliminary data.</text>
</comment>
<feature type="region of interest" description="Disordered" evidence="2">
    <location>
        <begin position="731"/>
        <end position="812"/>
    </location>
</feature>
<feature type="compositionally biased region" description="Acidic residues" evidence="2">
    <location>
        <begin position="185"/>
        <end position="200"/>
    </location>
</feature>
<proteinExistence type="predicted"/>
<feature type="coiled-coil region" evidence="1">
    <location>
        <begin position="918"/>
        <end position="952"/>
    </location>
</feature>
<feature type="region of interest" description="Disordered" evidence="2">
    <location>
        <begin position="652"/>
        <end position="678"/>
    </location>
</feature>
<keyword evidence="1" id="KW-0175">Coiled coil</keyword>
<feature type="compositionally biased region" description="Basic residues" evidence="2">
    <location>
        <begin position="584"/>
        <end position="595"/>
    </location>
</feature>
<sequence length="952" mass="105823">MVETRSGRTAPLPPPPPVKPRPKPRMKRRPVAAAEEEERDEEGAGDDVGHEPAPNSGPHVEDREGRTGDDELNGSTGHLKVRQDATRETDVYESKGARNVSHVATAMAIAGMSSASIQRSSNREGSVEEPVRRSGRVPIPSAKVRDDRKRVRSVPPAVSADESSASDEADDFAKTVSKENPPSSESEDDLADDGDPEDAGTLELITTGKGKARGKRGRAEKKVKEKKQPLKNKGDAKGKGKAVISENEEGDATNVKKGKERMQYPLRAASPEPLRAADSHPLPDPKPMGRGPRPIPASDAQLKMEEKNVVAEIEEIVRGASESAEGKVFERPARGPLSDEARARCEDVRDKLDELMSLWSRIHRKPPEIFAQHMGMSLKALPSRNTKLWDLFQFKYRRDFPDVVYDAKEASIAYYKLQAEQDDWPDEEVDNYWENIRTAFNESRKNTPAGKKDSSDAAQRGYVEAFANSMTKMANTFGRVNGSHVLGIVLHVPIDNGPQYFQVFGNTTETRALLRANSDIVNPFIGYLRTAIGALKLLRMGWNLGPFLDTILRWSATHPIPQPQALASWPPGAEDESENEKAGQGKRKAKRKAKGKAQPTNSEKDESDEEDDEDTSGTAKKVPTAERKAAFREQTFARFSAAAKATTIGWDDSKSQFPGNRKWTWPGPQYDRKKVPYDHLGEGRGWEFERLTEEEWSYRKTSQAWSDVPLVVNTDGDALWRVRDSQAWRKVTLSGQSDESRPDRVAGEKRKHVVELHASEPALKKMKPKHDLDEVDRMSASPEATHLTPVRQPPRPIRRPDPDSHAQAGPSRVARETLDWEMEDDTLFPPSPHVLPSARQHSPPGRQAVPPDVDTRRDARQKAVKLQTARTTLRHAQENYDLLYGQSMTLNAELTAWSVEYGGVPEGSEAQMAQQIIGADLLNELDLLNQELQKAKDARQAAIKAVKLLENV</sequence>
<name>A0A4S4MTG1_9APHY</name>
<feature type="compositionally biased region" description="Basic residues" evidence="2">
    <location>
        <begin position="210"/>
        <end position="219"/>
    </location>
</feature>
<feature type="region of interest" description="Disordered" evidence="2">
    <location>
        <begin position="113"/>
        <end position="294"/>
    </location>
</feature>
<protein>
    <submittedName>
        <fullName evidence="3">Uncharacterized protein</fullName>
    </submittedName>
</protein>
<feature type="compositionally biased region" description="Basic and acidic residues" evidence="2">
    <location>
        <begin position="81"/>
        <end position="96"/>
    </location>
</feature>